<dbReference type="Proteomes" id="UP000664628">
    <property type="component" value="Unassembled WGS sequence"/>
</dbReference>
<gene>
    <name evidence="1" type="ORF">J2I46_02960</name>
</gene>
<comment type="caution">
    <text evidence="1">The sequence shown here is derived from an EMBL/GenBank/DDBJ whole genome shotgun (WGS) entry which is preliminary data.</text>
</comment>
<dbReference type="EMBL" id="JAFMYW010000001">
    <property type="protein sequence ID" value="MBO0947524.1"/>
    <property type="molecule type" value="Genomic_DNA"/>
</dbReference>
<dbReference type="RefSeq" id="WP_207327432.1">
    <property type="nucleotide sequence ID" value="NZ_JAFMYW010000001.1"/>
</dbReference>
<reference evidence="1 2" key="1">
    <citation type="submission" date="2021-03" db="EMBL/GenBank/DDBJ databases">
        <title>Fibrella sp. HMF5405 genome sequencing and assembly.</title>
        <authorList>
            <person name="Kang H."/>
            <person name="Kim H."/>
            <person name="Bae S."/>
            <person name="Joh K."/>
        </authorList>
    </citation>
    <scope>NUCLEOTIDE SEQUENCE [LARGE SCALE GENOMIC DNA]</scope>
    <source>
        <strain evidence="1 2">HMF5405</strain>
    </source>
</reference>
<evidence type="ECO:0000313" key="2">
    <source>
        <dbReference type="Proteomes" id="UP000664628"/>
    </source>
</evidence>
<organism evidence="1 2">
    <name type="scientific">Fibrella forsythiae</name>
    <dbReference type="NCBI Taxonomy" id="2817061"/>
    <lineage>
        <taxon>Bacteria</taxon>
        <taxon>Pseudomonadati</taxon>
        <taxon>Bacteroidota</taxon>
        <taxon>Cytophagia</taxon>
        <taxon>Cytophagales</taxon>
        <taxon>Spirosomataceae</taxon>
        <taxon>Fibrella</taxon>
    </lineage>
</organism>
<proteinExistence type="predicted"/>
<sequence length="139" mass="14997">MIDVKGVSQAKRILLSLVPKAKAAIQELTLNTAIAMTAEAEANAARDTGELAASIHFTLTRGGMGFILLADAPHWAYVEFGTGGLVEIPAGYEALAAQYRGKGIKEVNLPARPFLIPAYVAHSEIYLQNVKRNLPRLLR</sequence>
<name>A0ABS3JBZ3_9BACT</name>
<keyword evidence="2" id="KW-1185">Reference proteome</keyword>
<evidence type="ECO:0000313" key="1">
    <source>
        <dbReference type="EMBL" id="MBO0947524.1"/>
    </source>
</evidence>
<accession>A0ABS3JBZ3</accession>
<protein>
    <submittedName>
        <fullName evidence="1">HK97 gp10 family phage protein</fullName>
    </submittedName>
</protein>